<organism evidence="1 2">
    <name type="scientific">Shewanella sedimentimangrovi</name>
    <dbReference type="NCBI Taxonomy" id="2814293"/>
    <lineage>
        <taxon>Bacteria</taxon>
        <taxon>Pseudomonadati</taxon>
        <taxon>Pseudomonadota</taxon>
        <taxon>Gammaproteobacteria</taxon>
        <taxon>Alteromonadales</taxon>
        <taxon>Shewanellaceae</taxon>
        <taxon>Shewanella</taxon>
    </lineage>
</organism>
<sequence length="210" mass="24220">MFHSTHLHRQLAKFMARPRRDPIEALQSSLYCRLISIRLNIPLSGPEFSYFFEATRRSSSKWQRIIEGSKTPSLGSRNQIAARILKLPQGEMFCQELRDFWDSPLWQAMASKPPSGNDWSTFYKRLPLALQRHVFTTKASTANPFERRFPRKAEVKAVEKQCEMSTLAFIMALIREVTFPRPSEYGLALELSLCRMLLAFFSMNPSILAG</sequence>
<evidence type="ECO:0000313" key="1">
    <source>
        <dbReference type="EMBL" id="QSX37105.1"/>
    </source>
</evidence>
<proteinExistence type="predicted"/>
<evidence type="ECO:0000313" key="2">
    <source>
        <dbReference type="Proteomes" id="UP000663207"/>
    </source>
</evidence>
<dbReference type="RefSeq" id="WP_207380376.1">
    <property type="nucleotide sequence ID" value="NZ_CP071502.1"/>
</dbReference>
<protein>
    <submittedName>
        <fullName evidence="1">Uncharacterized protein</fullName>
    </submittedName>
</protein>
<accession>A0ABX7R1N7</accession>
<dbReference type="EMBL" id="CP071502">
    <property type="protein sequence ID" value="QSX37105.1"/>
    <property type="molecule type" value="Genomic_DNA"/>
</dbReference>
<name>A0ABX7R1N7_9GAMM</name>
<gene>
    <name evidence="1" type="ORF">JYB85_17930</name>
</gene>
<keyword evidence="2" id="KW-1185">Reference proteome</keyword>
<reference evidence="1 2" key="1">
    <citation type="submission" date="2021-03" db="EMBL/GenBank/DDBJ databases">
        <title>Novel species identification of genus Shewanella.</title>
        <authorList>
            <person name="Liu G."/>
            <person name="Zhang Q."/>
        </authorList>
    </citation>
    <scope>NUCLEOTIDE SEQUENCE [LARGE SCALE GENOMIC DNA]</scope>
    <source>
        <strain evidence="1 2">FJAT-52962</strain>
    </source>
</reference>
<dbReference type="Proteomes" id="UP000663207">
    <property type="component" value="Chromosome"/>
</dbReference>